<evidence type="ECO:0000313" key="1">
    <source>
        <dbReference type="EMBL" id="VDM77025.1"/>
    </source>
</evidence>
<accession>A0A3P7L2S0</accession>
<name>A0A3P7L2S0_STRVU</name>
<sequence length="132" mass="14818">MSVEGVLRAVRQSVASYDDDWSDILSHMVTTNLLVAAAGIVSYKMFSGPMECVPPSFFPKSWATSWATVSKNSYISIFIEIAQLNKNPSQEQYHLNYLIEILLLLRCVDLRVGTRQIRNLPVCAGEEGRSYV</sequence>
<protein>
    <recommendedName>
        <fullName evidence="3">Innexin</fullName>
    </recommendedName>
</protein>
<gene>
    <name evidence="1" type="ORF">SVUK_LOCUS12023</name>
</gene>
<organism evidence="1 2">
    <name type="scientific">Strongylus vulgaris</name>
    <name type="common">Blood worm</name>
    <dbReference type="NCBI Taxonomy" id="40348"/>
    <lineage>
        <taxon>Eukaryota</taxon>
        <taxon>Metazoa</taxon>
        <taxon>Ecdysozoa</taxon>
        <taxon>Nematoda</taxon>
        <taxon>Chromadorea</taxon>
        <taxon>Rhabditida</taxon>
        <taxon>Rhabditina</taxon>
        <taxon>Rhabditomorpha</taxon>
        <taxon>Strongyloidea</taxon>
        <taxon>Strongylidae</taxon>
        <taxon>Strongylus</taxon>
    </lineage>
</organism>
<proteinExistence type="predicted"/>
<dbReference type="Proteomes" id="UP000270094">
    <property type="component" value="Unassembled WGS sequence"/>
</dbReference>
<dbReference type="AlphaFoldDB" id="A0A3P7L2S0"/>
<dbReference type="EMBL" id="UYYB01098271">
    <property type="protein sequence ID" value="VDM77025.1"/>
    <property type="molecule type" value="Genomic_DNA"/>
</dbReference>
<keyword evidence="2" id="KW-1185">Reference proteome</keyword>
<evidence type="ECO:0000313" key="2">
    <source>
        <dbReference type="Proteomes" id="UP000270094"/>
    </source>
</evidence>
<dbReference type="OrthoDB" id="5806935at2759"/>
<evidence type="ECO:0008006" key="3">
    <source>
        <dbReference type="Google" id="ProtNLM"/>
    </source>
</evidence>
<reference evidence="1 2" key="1">
    <citation type="submission" date="2018-11" db="EMBL/GenBank/DDBJ databases">
        <authorList>
            <consortium name="Pathogen Informatics"/>
        </authorList>
    </citation>
    <scope>NUCLEOTIDE SEQUENCE [LARGE SCALE GENOMIC DNA]</scope>
</reference>